<dbReference type="InterPro" id="IPR039552">
    <property type="entry name" value="IS66_C"/>
</dbReference>
<dbReference type="EMBL" id="JGVH01000126">
    <property type="protein sequence ID" value="KER00938.1"/>
    <property type="molecule type" value="Genomic_DNA"/>
</dbReference>
<gene>
    <name evidence="5" type="ORF">MEG1DRAFT_04468</name>
</gene>
<feature type="region of interest" description="Disordered" evidence="1">
    <location>
        <begin position="43"/>
        <end position="78"/>
    </location>
</feature>
<evidence type="ECO:0000256" key="1">
    <source>
        <dbReference type="SAM" id="MobiDB-lite"/>
    </source>
</evidence>
<dbReference type="InterPro" id="IPR024474">
    <property type="entry name" value="Znf_dom_IS66"/>
</dbReference>
<feature type="domain" description="Transposase IS66 central" evidence="2">
    <location>
        <begin position="160"/>
        <end position="441"/>
    </location>
</feature>
<evidence type="ECO:0000259" key="3">
    <source>
        <dbReference type="Pfam" id="PF13005"/>
    </source>
</evidence>
<dbReference type="InterPro" id="IPR004291">
    <property type="entry name" value="Transposase_IS66_central"/>
</dbReference>
<dbReference type="RefSeq" id="WP_036841784.1">
    <property type="nucleotide sequence ID" value="NZ_CAWLUD010000126.1"/>
</dbReference>
<dbReference type="Proteomes" id="UP000028002">
    <property type="component" value="Unassembled WGS sequence"/>
</dbReference>
<protein>
    <submittedName>
        <fullName evidence="5">Transposase</fullName>
    </submittedName>
</protein>
<evidence type="ECO:0000259" key="4">
    <source>
        <dbReference type="Pfam" id="PF13817"/>
    </source>
</evidence>
<dbReference type="Pfam" id="PF13005">
    <property type="entry name" value="zf-IS66"/>
    <property type="match status" value="1"/>
</dbReference>
<dbReference type="AlphaFoldDB" id="A0A081RQI5"/>
<dbReference type="Pfam" id="PF13817">
    <property type="entry name" value="DDE_Tnp_IS66_C"/>
    <property type="match status" value="1"/>
</dbReference>
<dbReference type="PANTHER" id="PTHR33678:SF1">
    <property type="entry name" value="BLL1576 PROTEIN"/>
    <property type="match status" value="1"/>
</dbReference>
<comment type="caution">
    <text evidence="5">The sequence shown here is derived from an EMBL/GenBank/DDBJ whole genome shotgun (WGS) entry which is preliminary data.</text>
</comment>
<reference evidence="5 6" key="1">
    <citation type="submission" date="2014-03" db="EMBL/GenBank/DDBJ databases">
        <title>Draft Genome of Photorhabdus temperata Meg1.</title>
        <authorList>
            <person name="Hurst S.G.IV."/>
            <person name="Morris K."/>
            <person name="Thomas K."/>
            <person name="Tisa L.S."/>
        </authorList>
    </citation>
    <scope>NUCLEOTIDE SEQUENCE [LARGE SCALE GENOMIC DNA]</scope>
    <source>
        <strain evidence="5 6">Meg1</strain>
    </source>
</reference>
<sequence length="495" mass="55698">MTDLPDDIDQLKALVYQLQADIQGKDRQIALLLEQLSLSKSKRFGKQSEKADKGTFNEAEQQDSLPKPAPAHHKKGRQPLPAGLAREAQRHTLNAPHCDCCGEPLHACGVETAETLKIVPQKVSVIRHERTKYACRQCEKTQTHSKIITAPAPPSLLPRTIASPDTQAAIVTAKYVDALPLYRQADILARSGIEISRSTLANWCVQLGRKVHVLVEQIRTHLLNEPLICADETPVQVLHEAARPAQSKSYMWVYRSGEFVAHPAVIFDYQPSRSGRCVADFLGDYAGYLLTDGYAAYDTLKSVRHAGCMAHARRKFTEAQKVQPGKKAGRAEQGLTFIARLYAIEREARPFSPDERRRLRQEKATPILKDFHDWLTEASRTALPKSAIGTAITYALNQWSKLIVYLEDGHLSIDNHVTERDIRPFTTGRKNWIFSTSPDGAFASANLYSLVMSCRANDINPYFYFRHIFTELPKRHSDDSLHDLLPWNVNISDIM</sequence>
<evidence type="ECO:0000259" key="2">
    <source>
        <dbReference type="Pfam" id="PF03050"/>
    </source>
</evidence>
<dbReference type="NCBIfam" id="NF033517">
    <property type="entry name" value="transpos_IS66"/>
    <property type="match status" value="1"/>
</dbReference>
<evidence type="ECO:0000313" key="5">
    <source>
        <dbReference type="EMBL" id="KER00938.1"/>
    </source>
</evidence>
<organism evidence="5 6">
    <name type="scientific">Photorhabdus temperata subsp. temperata Meg1</name>
    <dbReference type="NCBI Taxonomy" id="1393735"/>
    <lineage>
        <taxon>Bacteria</taxon>
        <taxon>Pseudomonadati</taxon>
        <taxon>Pseudomonadota</taxon>
        <taxon>Gammaproteobacteria</taxon>
        <taxon>Enterobacterales</taxon>
        <taxon>Morganellaceae</taxon>
        <taxon>Photorhabdus</taxon>
    </lineage>
</organism>
<feature type="domain" description="Transposase IS66 C-terminal" evidence="4">
    <location>
        <begin position="449"/>
        <end position="487"/>
    </location>
</feature>
<feature type="compositionally biased region" description="Basic and acidic residues" evidence="1">
    <location>
        <begin position="46"/>
        <end position="55"/>
    </location>
</feature>
<evidence type="ECO:0000313" key="6">
    <source>
        <dbReference type="Proteomes" id="UP000028002"/>
    </source>
</evidence>
<dbReference type="PANTHER" id="PTHR33678">
    <property type="entry name" value="BLL1576 PROTEIN"/>
    <property type="match status" value="1"/>
</dbReference>
<dbReference type="Pfam" id="PF03050">
    <property type="entry name" value="DDE_Tnp_IS66"/>
    <property type="match status" value="1"/>
</dbReference>
<accession>A0A081RQI5</accession>
<proteinExistence type="predicted"/>
<feature type="domain" description="Transposase IS66 zinc-finger binding" evidence="3">
    <location>
        <begin position="97"/>
        <end position="139"/>
    </location>
</feature>
<dbReference type="PATRIC" id="fig|1393735.3.peg.4552"/>
<dbReference type="InterPro" id="IPR052344">
    <property type="entry name" value="Transposase-related"/>
</dbReference>
<name>A0A081RQI5_PHOTE</name>